<dbReference type="PANTHER" id="PTHR43394:SF27">
    <property type="entry name" value="ATP-DEPENDENT TRANSLOCASE ABCB1-LIKE"/>
    <property type="match status" value="1"/>
</dbReference>
<reference evidence="7" key="1">
    <citation type="thesis" date="2020" institute="ProQuest LLC" country="789 East Eisenhower Parkway, Ann Arbor, MI, USA">
        <title>Comparative Genomics and Chromosome Evolution.</title>
        <authorList>
            <person name="Mudd A.B."/>
        </authorList>
    </citation>
    <scope>NUCLEOTIDE SEQUENCE</scope>
    <source>
        <strain evidence="7">237g6f4</strain>
        <tissue evidence="7">Blood</tissue>
    </source>
</reference>
<evidence type="ECO:0000256" key="1">
    <source>
        <dbReference type="ARBA" id="ARBA00004141"/>
    </source>
</evidence>
<comment type="caution">
    <text evidence="7">The sequence shown here is derived from an EMBL/GenBank/DDBJ whole genome shotgun (WGS) entry which is preliminary data.</text>
</comment>
<evidence type="ECO:0000256" key="5">
    <source>
        <dbReference type="SAM" id="Phobius"/>
    </source>
</evidence>
<dbReference type="GO" id="GO:0005743">
    <property type="term" value="C:mitochondrial inner membrane"/>
    <property type="evidence" value="ECO:0007669"/>
    <property type="project" value="TreeGrafter"/>
</dbReference>
<keyword evidence="3 5" id="KW-1133">Transmembrane helix</keyword>
<proteinExistence type="predicted"/>
<dbReference type="Gene3D" id="1.20.1560.10">
    <property type="entry name" value="ABC transporter type 1, transmembrane domain"/>
    <property type="match status" value="1"/>
</dbReference>
<dbReference type="GO" id="GO:0090374">
    <property type="term" value="P:oligopeptide export from mitochondrion"/>
    <property type="evidence" value="ECO:0007669"/>
    <property type="project" value="TreeGrafter"/>
</dbReference>
<accession>A0AAV7CQ65</accession>
<comment type="subcellular location">
    <subcellularLocation>
        <location evidence="1">Membrane</location>
        <topology evidence="1">Multi-pass membrane protein</topology>
    </subcellularLocation>
</comment>
<evidence type="ECO:0000256" key="2">
    <source>
        <dbReference type="ARBA" id="ARBA00022692"/>
    </source>
</evidence>
<protein>
    <recommendedName>
        <fullName evidence="6">ABC transmembrane type-1 domain-containing protein</fullName>
    </recommendedName>
</protein>
<evidence type="ECO:0000313" key="7">
    <source>
        <dbReference type="EMBL" id="KAG8587247.1"/>
    </source>
</evidence>
<keyword evidence="2 5" id="KW-0812">Transmembrane</keyword>
<evidence type="ECO:0000259" key="6">
    <source>
        <dbReference type="PROSITE" id="PS50929"/>
    </source>
</evidence>
<keyword evidence="4 5" id="KW-0472">Membrane</keyword>
<feature type="non-terminal residue" evidence="7">
    <location>
        <position position="100"/>
    </location>
</feature>
<dbReference type="Proteomes" id="UP000824782">
    <property type="component" value="Unassembled WGS sequence"/>
</dbReference>
<gene>
    <name evidence="7" type="ORF">GDO81_005610</name>
</gene>
<dbReference type="EMBL" id="WNYA01000002">
    <property type="protein sequence ID" value="KAG8587247.1"/>
    <property type="molecule type" value="Genomic_DNA"/>
</dbReference>
<dbReference type="InterPro" id="IPR039421">
    <property type="entry name" value="Type_1_exporter"/>
</dbReference>
<name>A0AAV7CQ65_ENGPU</name>
<dbReference type="InterPro" id="IPR036640">
    <property type="entry name" value="ABC1_TM_sf"/>
</dbReference>
<feature type="transmembrane region" description="Helical" evidence="5">
    <location>
        <begin position="66"/>
        <end position="89"/>
    </location>
</feature>
<evidence type="ECO:0000256" key="4">
    <source>
        <dbReference type="ARBA" id="ARBA00023136"/>
    </source>
</evidence>
<dbReference type="AlphaFoldDB" id="A0AAV7CQ65"/>
<keyword evidence="8" id="KW-1185">Reference proteome</keyword>
<dbReference type="GO" id="GO:0005524">
    <property type="term" value="F:ATP binding"/>
    <property type="evidence" value="ECO:0007669"/>
    <property type="project" value="InterPro"/>
</dbReference>
<dbReference type="PROSITE" id="PS50929">
    <property type="entry name" value="ABC_TM1F"/>
    <property type="match status" value="1"/>
</dbReference>
<dbReference type="PANTHER" id="PTHR43394">
    <property type="entry name" value="ATP-DEPENDENT PERMEASE MDL1, MITOCHONDRIAL"/>
    <property type="match status" value="1"/>
</dbReference>
<evidence type="ECO:0000313" key="8">
    <source>
        <dbReference type="Proteomes" id="UP000824782"/>
    </source>
</evidence>
<dbReference type="InterPro" id="IPR011527">
    <property type="entry name" value="ABC1_TM_dom"/>
</dbReference>
<sequence>MTVSLTSKELSAYAKAGSVAEEVLSSVRTVVAFGGQEKEIQRYTNNLGEAKNIGIKKAITSQLSVGFMYFIIYASYALGFWYGSILILGGNGYTIGDVLV</sequence>
<dbReference type="Pfam" id="PF00664">
    <property type="entry name" value="ABC_membrane"/>
    <property type="match status" value="1"/>
</dbReference>
<feature type="domain" description="ABC transmembrane type-1" evidence="6">
    <location>
        <begin position="1"/>
        <end position="100"/>
    </location>
</feature>
<organism evidence="7 8">
    <name type="scientific">Engystomops pustulosus</name>
    <name type="common">Tungara frog</name>
    <name type="synonym">Physalaemus pustulosus</name>
    <dbReference type="NCBI Taxonomy" id="76066"/>
    <lineage>
        <taxon>Eukaryota</taxon>
        <taxon>Metazoa</taxon>
        <taxon>Chordata</taxon>
        <taxon>Craniata</taxon>
        <taxon>Vertebrata</taxon>
        <taxon>Euteleostomi</taxon>
        <taxon>Amphibia</taxon>
        <taxon>Batrachia</taxon>
        <taxon>Anura</taxon>
        <taxon>Neobatrachia</taxon>
        <taxon>Hyloidea</taxon>
        <taxon>Leptodactylidae</taxon>
        <taxon>Leiuperinae</taxon>
        <taxon>Engystomops</taxon>
    </lineage>
</organism>
<evidence type="ECO:0000256" key="3">
    <source>
        <dbReference type="ARBA" id="ARBA00022989"/>
    </source>
</evidence>
<dbReference type="SUPFAM" id="SSF90123">
    <property type="entry name" value="ABC transporter transmembrane region"/>
    <property type="match status" value="1"/>
</dbReference>
<dbReference type="GO" id="GO:0015421">
    <property type="term" value="F:ABC-type oligopeptide transporter activity"/>
    <property type="evidence" value="ECO:0007669"/>
    <property type="project" value="TreeGrafter"/>
</dbReference>